<proteinExistence type="predicted"/>
<evidence type="ECO:0000256" key="1">
    <source>
        <dbReference type="SAM" id="MobiDB-lite"/>
    </source>
</evidence>
<name>A0A6J5L6Y9_9CAUD</name>
<feature type="region of interest" description="Disordered" evidence="1">
    <location>
        <begin position="1"/>
        <end position="40"/>
    </location>
</feature>
<evidence type="ECO:0000313" key="2">
    <source>
        <dbReference type="EMBL" id="CAB4127649.1"/>
    </source>
</evidence>
<reference evidence="2" key="1">
    <citation type="submission" date="2020-04" db="EMBL/GenBank/DDBJ databases">
        <authorList>
            <person name="Chiriac C."/>
            <person name="Salcher M."/>
            <person name="Ghai R."/>
            <person name="Kavagutti S V."/>
        </authorList>
    </citation>
    <scope>NUCLEOTIDE SEQUENCE</scope>
</reference>
<protein>
    <submittedName>
        <fullName evidence="2">Uncharacterized protein</fullName>
    </submittedName>
</protein>
<feature type="compositionally biased region" description="Basic and acidic residues" evidence="1">
    <location>
        <begin position="25"/>
        <end position="38"/>
    </location>
</feature>
<evidence type="ECO:0000313" key="3">
    <source>
        <dbReference type="EMBL" id="CAB5212373.1"/>
    </source>
</evidence>
<sequence>MEIPKMKENYSRGPTTGNASARKGKREEFKASKGERSNLADSINSAFAARTFNLDGPKVNAKVESVEGDVKPKKFKR</sequence>
<dbReference type="EMBL" id="LR796212">
    <property type="protein sequence ID" value="CAB4127649.1"/>
    <property type="molecule type" value="Genomic_DNA"/>
</dbReference>
<dbReference type="EMBL" id="LR798239">
    <property type="protein sequence ID" value="CAB5212373.1"/>
    <property type="molecule type" value="Genomic_DNA"/>
</dbReference>
<organism evidence="2">
    <name type="scientific">uncultured Caudovirales phage</name>
    <dbReference type="NCBI Taxonomy" id="2100421"/>
    <lineage>
        <taxon>Viruses</taxon>
        <taxon>Duplodnaviria</taxon>
        <taxon>Heunggongvirae</taxon>
        <taxon>Uroviricota</taxon>
        <taxon>Caudoviricetes</taxon>
        <taxon>Peduoviridae</taxon>
        <taxon>Maltschvirus</taxon>
        <taxon>Maltschvirus maltsch</taxon>
    </lineage>
</organism>
<feature type="compositionally biased region" description="Basic and acidic residues" evidence="1">
    <location>
        <begin position="1"/>
        <end position="10"/>
    </location>
</feature>
<accession>A0A6J5L6Y9</accession>
<gene>
    <name evidence="3" type="ORF">UFOVP186_8</name>
    <name evidence="2" type="ORF">UFOVP94_35</name>
</gene>